<evidence type="ECO:0000256" key="3">
    <source>
        <dbReference type="ARBA" id="ARBA00023014"/>
    </source>
</evidence>
<dbReference type="InterPro" id="IPR017896">
    <property type="entry name" value="4Fe4S_Fe-S-bd"/>
</dbReference>
<dbReference type="RefSeq" id="WP_148134429.1">
    <property type="nucleotide sequence ID" value="NZ_CP017634.1"/>
</dbReference>
<feature type="domain" description="4Fe-4S ferredoxin-type" evidence="4">
    <location>
        <begin position="266"/>
        <end position="295"/>
    </location>
</feature>
<protein>
    <recommendedName>
        <fullName evidence="4">4Fe-4S ferredoxin-type domain-containing protein</fullName>
    </recommendedName>
</protein>
<dbReference type="Gene3D" id="3.30.70.20">
    <property type="match status" value="1"/>
</dbReference>
<dbReference type="GO" id="GO:0046872">
    <property type="term" value="F:metal ion binding"/>
    <property type="evidence" value="ECO:0007669"/>
    <property type="project" value="UniProtKB-KW"/>
</dbReference>
<evidence type="ECO:0000256" key="2">
    <source>
        <dbReference type="ARBA" id="ARBA00023004"/>
    </source>
</evidence>
<organism evidence="5 6">
    <name type="scientific">Formimonas warabiya</name>
    <dbReference type="NCBI Taxonomy" id="1761012"/>
    <lineage>
        <taxon>Bacteria</taxon>
        <taxon>Bacillati</taxon>
        <taxon>Bacillota</taxon>
        <taxon>Clostridia</taxon>
        <taxon>Eubacteriales</taxon>
        <taxon>Peptococcaceae</taxon>
        <taxon>Candidatus Formimonas</taxon>
    </lineage>
</organism>
<keyword evidence="1" id="KW-0479">Metal-binding</keyword>
<reference evidence="5 6" key="1">
    <citation type="submission" date="2016-10" db="EMBL/GenBank/DDBJ databases">
        <title>Complete Genome Sequence of Peptococcaceae strain DCMF.</title>
        <authorList>
            <person name="Edwards R.J."/>
            <person name="Holland S.I."/>
            <person name="Deshpande N.P."/>
            <person name="Wong Y.K."/>
            <person name="Ertan H."/>
            <person name="Manefield M."/>
            <person name="Russell T.L."/>
            <person name="Lee M.J."/>
        </authorList>
    </citation>
    <scope>NUCLEOTIDE SEQUENCE [LARGE SCALE GENOMIC DNA]</scope>
    <source>
        <strain evidence="5 6">DCMF</strain>
    </source>
</reference>
<dbReference type="PROSITE" id="PS51379">
    <property type="entry name" value="4FE4S_FER_2"/>
    <property type="match status" value="2"/>
</dbReference>
<dbReference type="Proteomes" id="UP000323521">
    <property type="component" value="Chromosome"/>
</dbReference>
<keyword evidence="6" id="KW-1185">Reference proteome</keyword>
<dbReference type="OrthoDB" id="5422255at2"/>
<keyword evidence="2" id="KW-0408">Iron</keyword>
<dbReference type="EMBL" id="CP017634">
    <property type="protein sequence ID" value="ATW25174.1"/>
    <property type="molecule type" value="Genomic_DNA"/>
</dbReference>
<keyword evidence="3" id="KW-0411">Iron-sulfur</keyword>
<gene>
    <name evidence="5" type="ORF">DCMF_10695</name>
</gene>
<dbReference type="KEGG" id="fwa:DCMF_10695"/>
<feature type="domain" description="4Fe-4S ferredoxin-type" evidence="4">
    <location>
        <begin position="298"/>
        <end position="327"/>
    </location>
</feature>
<dbReference type="Pfam" id="PF14697">
    <property type="entry name" value="Fer4_21"/>
    <property type="match status" value="1"/>
</dbReference>
<evidence type="ECO:0000259" key="4">
    <source>
        <dbReference type="PROSITE" id="PS51379"/>
    </source>
</evidence>
<evidence type="ECO:0000313" key="5">
    <source>
        <dbReference type="EMBL" id="ATW25174.1"/>
    </source>
</evidence>
<proteinExistence type="predicted"/>
<dbReference type="SUPFAM" id="SSF54862">
    <property type="entry name" value="4Fe-4S ferredoxins"/>
    <property type="match status" value="1"/>
</dbReference>
<evidence type="ECO:0000256" key="1">
    <source>
        <dbReference type="ARBA" id="ARBA00022723"/>
    </source>
</evidence>
<dbReference type="InterPro" id="IPR017900">
    <property type="entry name" value="4Fe4S_Fe_S_CS"/>
</dbReference>
<dbReference type="AlphaFoldDB" id="A0A3G1KS10"/>
<sequence length="339" mass="39191">MQQYDEALFEYYQIPRKYEFLIPSFLSDAQIDLIMLMGHEIMEHEQLVGLIHEKMSFQVSFPDRFIADSYHDTILDKVISEEGKLCYKLGEFYNRIACCARYEYDKWVLLDEKVRFELDQYILSEYLARGVDETITQCMNGGIDPKGRINEFIDLEDAKNIIDHASAYVFQFRCDCRSYVHRCDNPLDNCIHFGKPHINSPADRGHGKRLTKEEAFEVCRQANKHGLMQNFELHSGGICNCCACCCIPIRTSIIKGSNHIWPIPKAFIEIDQGKCIKCGKCVKICHFGALSKEKGQDSPVVYDKEKCRGCTLCYPNCPSEAIKLVDKREVKYQNLDEDH</sequence>
<dbReference type="PROSITE" id="PS00198">
    <property type="entry name" value="4FE4S_FER_1"/>
    <property type="match status" value="1"/>
</dbReference>
<accession>A0A3G1KS10</accession>
<evidence type="ECO:0000313" key="6">
    <source>
        <dbReference type="Proteomes" id="UP000323521"/>
    </source>
</evidence>
<dbReference type="GO" id="GO:0051536">
    <property type="term" value="F:iron-sulfur cluster binding"/>
    <property type="evidence" value="ECO:0007669"/>
    <property type="project" value="UniProtKB-KW"/>
</dbReference>
<name>A0A3G1KS10_FORW1</name>